<comment type="similarity">
    <text evidence="1">Belongs to the N(4)/N(6)-methyltransferase family.</text>
</comment>
<evidence type="ECO:0000259" key="6">
    <source>
        <dbReference type="Pfam" id="PF01555"/>
    </source>
</evidence>
<dbReference type="PROSITE" id="PS00092">
    <property type="entry name" value="N6_MTASE"/>
    <property type="match status" value="1"/>
</dbReference>
<dbReference type="InterPro" id="IPR002052">
    <property type="entry name" value="DNA_methylase_N6_adenine_CS"/>
</dbReference>
<dbReference type="PRINTS" id="PR00506">
    <property type="entry name" value="D21N6MTFRASE"/>
</dbReference>
<keyword evidence="4" id="KW-0949">S-adenosyl-L-methionine</keyword>
<reference evidence="7 8" key="1">
    <citation type="submission" date="2008-11" db="EMBL/GenBank/DDBJ databases">
        <title>Draft genome sequence of Bacteroides pectinophilus (ATCC 43243).</title>
        <authorList>
            <person name="Sudarsanam P."/>
            <person name="Ley R."/>
            <person name="Guruge J."/>
            <person name="Turnbaugh P.J."/>
            <person name="Mahowald M."/>
            <person name="Liep D."/>
            <person name="Gordon J."/>
        </authorList>
    </citation>
    <scope>NUCLEOTIDE SEQUENCE [LARGE SCALE GENOMIC DNA]</scope>
    <source>
        <strain evidence="7 8">ATCC 43243</strain>
    </source>
</reference>
<keyword evidence="5" id="KW-0680">Restriction system</keyword>
<dbReference type="Pfam" id="PF01555">
    <property type="entry name" value="N6_N4_Mtase"/>
    <property type="match status" value="1"/>
</dbReference>
<protein>
    <recommendedName>
        <fullName evidence="6">DNA methylase N-4/N-6 domain-containing protein</fullName>
    </recommendedName>
</protein>
<gene>
    <name evidence="7" type="ORF">BACPEC_01220</name>
</gene>
<dbReference type="STRING" id="483218.BACPEC_01220"/>
<dbReference type="InterPro" id="IPR002941">
    <property type="entry name" value="DNA_methylase_N4/N6"/>
</dbReference>
<evidence type="ECO:0000256" key="3">
    <source>
        <dbReference type="ARBA" id="ARBA00022679"/>
    </source>
</evidence>
<reference evidence="7 8" key="2">
    <citation type="submission" date="2008-11" db="EMBL/GenBank/DDBJ databases">
        <authorList>
            <person name="Fulton L."/>
            <person name="Clifton S."/>
            <person name="Fulton B."/>
            <person name="Xu J."/>
            <person name="Minx P."/>
            <person name="Pepin K.H."/>
            <person name="Johnson M."/>
            <person name="Bhonagiri V."/>
            <person name="Nash W.E."/>
            <person name="Mardis E.R."/>
            <person name="Wilson R.K."/>
        </authorList>
    </citation>
    <scope>NUCLEOTIDE SEQUENCE [LARGE SCALE GENOMIC DNA]</scope>
    <source>
        <strain evidence="7 8">ATCC 43243</strain>
    </source>
</reference>
<name>B7ARB0_9FIRM</name>
<dbReference type="GO" id="GO:0032259">
    <property type="term" value="P:methylation"/>
    <property type="evidence" value="ECO:0007669"/>
    <property type="project" value="UniProtKB-KW"/>
</dbReference>
<dbReference type="InterPro" id="IPR029063">
    <property type="entry name" value="SAM-dependent_MTases_sf"/>
</dbReference>
<dbReference type="SUPFAM" id="SSF53335">
    <property type="entry name" value="S-adenosyl-L-methionine-dependent methyltransferases"/>
    <property type="match status" value="1"/>
</dbReference>
<accession>B7ARB0</accession>
<dbReference type="GO" id="GO:0003677">
    <property type="term" value="F:DNA binding"/>
    <property type="evidence" value="ECO:0007669"/>
    <property type="project" value="InterPro"/>
</dbReference>
<evidence type="ECO:0000256" key="5">
    <source>
        <dbReference type="ARBA" id="ARBA00022747"/>
    </source>
</evidence>
<dbReference type="AlphaFoldDB" id="B7ARB0"/>
<keyword evidence="3" id="KW-0808">Transferase</keyword>
<evidence type="ECO:0000256" key="4">
    <source>
        <dbReference type="ARBA" id="ARBA00022691"/>
    </source>
</evidence>
<evidence type="ECO:0000256" key="2">
    <source>
        <dbReference type="ARBA" id="ARBA00022603"/>
    </source>
</evidence>
<dbReference type="EMBL" id="ABVQ01000035">
    <property type="protein sequence ID" value="EEC58232.1"/>
    <property type="molecule type" value="Genomic_DNA"/>
</dbReference>
<keyword evidence="2" id="KW-0489">Methyltransferase</keyword>
<dbReference type="GO" id="GO:0008170">
    <property type="term" value="F:N-methyltransferase activity"/>
    <property type="evidence" value="ECO:0007669"/>
    <property type="project" value="InterPro"/>
</dbReference>
<feature type="domain" description="DNA methylase N-4/N-6" evidence="6">
    <location>
        <begin position="52"/>
        <end position="387"/>
    </location>
</feature>
<dbReference type="GO" id="GO:0009307">
    <property type="term" value="P:DNA restriction-modification system"/>
    <property type="evidence" value="ECO:0007669"/>
    <property type="project" value="UniProtKB-KW"/>
</dbReference>
<dbReference type="PIRSF" id="PIRSF015855">
    <property type="entry name" value="TypeIII_Mtase_mKpnI"/>
    <property type="match status" value="1"/>
</dbReference>
<dbReference type="Gene3D" id="3.40.50.150">
    <property type="entry name" value="Vaccinia Virus protein VP39"/>
    <property type="match status" value="1"/>
</dbReference>
<comment type="caution">
    <text evidence="7">The sequence shown here is derived from an EMBL/GenBank/DDBJ whole genome shotgun (WGS) entry which is preliminary data.</text>
</comment>
<dbReference type="Proteomes" id="UP000003136">
    <property type="component" value="Unassembled WGS sequence"/>
</dbReference>
<organism evidence="7 8">
    <name type="scientific">[Bacteroides] pectinophilus ATCC 43243</name>
    <dbReference type="NCBI Taxonomy" id="483218"/>
    <lineage>
        <taxon>Bacteria</taxon>
        <taxon>Bacillati</taxon>
        <taxon>Bacillota</taxon>
        <taxon>Clostridia</taxon>
        <taxon>Eubacteriales</taxon>
    </lineage>
</organism>
<sequence length="460" mass="52689">MQKRIAQEDVIGRTLKFIPEDSKDADTTENLYIEGDNLEVLKLLRQNYYGAIKMIYIDPPYNTGNDFVYNDSFEMSESESNIVEGTISVVGEKYVINSASTNKYHAKWLSMLYSRLKIAKDLLSDDGIISISIDEHEFENLIKLCKEVFGEQNYIGSIVVKSNPRGSMSTAELASLHEYLVLFAKSRNDVNIIGHALSENMLSEYKYEDAGGKYRLLGLRMRGGFWRRSERPNLYFPIYVNPNTGGVSLKKNYEFPEEALPIQPSTMEDGTWRWSKDKILLNSDQIIGRQVSRQGELEWDIFQKDYLSRGETRRTKAKSIWDESEINYQNGTEEVKRLLGKAGVFDYSKPVFLIKQIMNMLDLNNGDIVLDFFSGAATTAQAVFEYNIENNAQLFFGLVQLPELCDEKTEAYKSGYTNICEIGKERIRRAGDKIKSEHPDADIDIGFKVFRTADTNIKWN</sequence>
<proteinExistence type="inferred from homology"/>
<dbReference type="eggNOG" id="COG2189">
    <property type="taxonomic scope" value="Bacteria"/>
</dbReference>
<evidence type="ECO:0000256" key="1">
    <source>
        <dbReference type="ARBA" id="ARBA00006594"/>
    </source>
</evidence>
<evidence type="ECO:0000313" key="7">
    <source>
        <dbReference type="EMBL" id="EEC58232.1"/>
    </source>
</evidence>
<keyword evidence="8" id="KW-1185">Reference proteome</keyword>
<evidence type="ECO:0000313" key="8">
    <source>
        <dbReference type="Proteomes" id="UP000003136"/>
    </source>
</evidence>
<dbReference type="InterPro" id="IPR002295">
    <property type="entry name" value="N4/N6-MTase_EcoPI_Mod-like"/>
</dbReference>
<dbReference type="HOGENOM" id="CLU_020164_2_3_9"/>